<dbReference type="Proteomes" id="UP000030988">
    <property type="component" value="Unassembled WGS sequence"/>
</dbReference>
<dbReference type="Gene3D" id="3.40.50.1820">
    <property type="entry name" value="alpha/beta hydrolase"/>
    <property type="match status" value="1"/>
</dbReference>
<organism evidence="5 6">
    <name type="scientific">Croceibacterium mercuriale</name>
    <dbReference type="NCBI Taxonomy" id="1572751"/>
    <lineage>
        <taxon>Bacteria</taxon>
        <taxon>Pseudomonadati</taxon>
        <taxon>Pseudomonadota</taxon>
        <taxon>Alphaproteobacteria</taxon>
        <taxon>Sphingomonadales</taxon>
        <taxon>Erythrobacteraceae</taxon>
        <taxon>Croceibacterium</taxon>
    </lineage>
</organism>
<sequence>MGDTLPRTAAELVTDMLQAQAELARQAMQTFLPGIDNPVPPGEAIAEQSAAMQRLQALWLDFLRQQRPLTAPGQPEGESPVPLFADPARWLQLVREWARQLPFLDPDRQQQLTARLTGLWEDLSRQFAAAADQGAPVQLPRADRRFAAPEWREQPAFAMLHQSYLLLREFLLESIDEAPGLADGERESVRFATGTMLDALSPANFPLTNPQVLQRTLETGGENLRRGMERLAADLERGQLTHTDSSVFRLGETIAATPGQVVHETELYQLIQYTPTTPDVLATPLVIFPPWINRFYILDLNPKKSFVRWAVAQGLTVFMVSWRSADESLTHVEWDHYVRAQIEVIEHVRARLAVPAVHTVGYCVAGTTLAATLAVLARRGQSEQVASATFLTAQVDFEAAGELKLFIDQTQMEVIRQASKSGYMDGRYLAATFNLLRAPDLIWNTVVNHYLLAEDYPAFDLLHWNGDVTNLPALWHESYLRNLYRDNLLVVPDRLEADGTPIDLTRITVPVYVQAGREDHIAPPASVFRMLAHVAGPTRFVLAGSGHIAGVVNPPESGKYQFWIDGPVTGSLEEFVSGATEVPGSWWNDWATWITAIAPERVAAEGSRDPAEGGLEAAPGRYVAMR</sequence>
<dbReference type="Pfam" id="PF00561">
    <property type="entry name" value="Abhydrolase_1"/>
    <property type="match status" value="1"/>
</dbReference>
<evidence type="ECO:0000313" key="6">
    <source>
        <dbReference type="Proteomes" id="UP000030988"/>
    </source>
</evidence>
<evidence type="ECO:0000256" key="1">
    <source>
        <dbReference type="ARBA" id="ARBA00022679"/>
    </source>
</evidence>
<feature type="domain" description="AB hydrolase-1" evidence="3">
    <location>
        <begin position="312"/>
        <end position="553"/>
    </location>
</feature>
<gene>
    <name evidence="5" type="ORF">PK98_10260</name>
</gene>
<comment type="caution">
    <text evidence="5">The sequence shown here is derived from an EMBL/GenBank/DDBJ whole genome shotgun (WGS) entry which is preliminary data.</text>
</comment>
<dbReference type="GO" id="GO:0016746">
    <property type="term" value="F:acyltransferase activity"/>
    <property type="evidence" value="ECO:0007669"/>
    <property type="project" value="UniProtKB-KW"/>
</dbReference>
<dbReference type="Pfam" id="PF07167">
    <property type="entry name" value="PhaC_N"/>
    <property type="match status" value="1"/>
</dbReference>
<dbReference type="PANTHER" id="PTHR36837">
    <property type="entry name" value="POLY(3-HYDROXYALKANOATE) POLYMERASE SUBUNIT PHAC"/>
    <property type="match status" value="1"/>
</dbReference>
<evidence type="ECO:0000313" key="5">
    <source>
        <dbReference type="EMBL" id="KHL24421.1"/>
    </source>
</evidence>
<dbReference type="EMBL" id="JTDN01000002">
    <property type="protein sequence ID" value="KHL24421.1"/>
    <property type="molecule type" value="Genomic_DNA"/>
</dbReference>
<dbReference type="InterPro" id="IPR029058">
    <property type="entry name" value="AB_hydrolase_fold"/>
</dbReference>
<dbReference type="GO" id="GO:0042619">
    <property type="term" value="P:poly-hydroxybutyrate biosynthetic process"/>
    <property type="evidence" value="ECO:0007669"/>
    <property type="project" value="InterPro"/>
</dbReference>
<dbReference type="InterPro" id="IPR010941">
    <property type="entry name" value="PhaC_N"/>
</dbReference>
<evidence type="ECO:0000256" key="2">
    <source>
        <dbReference type="ARBA" id="ARBA00023315"/>
    </source>
</evidence>
<keyword evidence="1" id="KW-0808">Transferase</keyword>
<name>A0A0B2BXK9_9SPHN</name>
<dbReference type="AlphaFoldDB" id="A0A0B2BXK9"/>
<keyword evidence="2" id="KW-0012">Acyltransferase</keyword>
<dbReference type="RefSeq" id="WP_039096822.1">
    <property type="nucleotide sequence ID" value="NZ_JTDN01000002.1"/>
</dbReference>
<feature type="domain" description="Poly-beta-hydroxybutyrate polymerase N-terminal" evidence="4">
    <location>
        <begin position="143"/>
        <end position="310"/>
    </location>
</feature>
<accession>A0A0B2BXK9</accession>
<reference evidence="5" key="1">
    <citation type="submission" date="2014-11" db="EMBL/GenBank/DDBJ databases">
        <title>Draft genome sequence of Kirrobacter mercurialis.</title>
        <authorList>
            <person name="Coil D.A."/>
            <person name="Eisen J.A."/>
        </authorList>
    </citation>
    <scope>NUCLEOTIDE SEQUENCE [LARGE SCALE GENOMIC DNA]</scope>
    <source>
        <strain evidence="5">Coronado</strain>
    </source>
</reference>
<dbReference type="STRING" id="1572751.PK98_10260"/>
<dbReference type="InterPro" id="IPR051321">
    <property type="entry name" value="PHA/PHB_synthase"/>
</dbReference>
<protein>
    <submittedName>
        <fullName evidence="5">Poly(R)-hydroxyalkanoic acid synthase</fullName>
    </submittedName>
</protein>
<keyword evidence="6" id="KW-1185">Reference proteome</keyword>
<evidence type="ECO:0000259" key="3">
    <source>
        <dbReference type="Pfam" id="PF00561"/>
    </source>
</evidence>
<dbReference type="SUPFAM" id="SSF53474">
    <property type="entry name" value="alpha/beta-Hydrolases"/>
    <property type="match status" value="1"/>
</dbReference>
<evidence type="ECO:0000259" key="4">
    <source>
        <dbReference type="Pfam" id="PF07167"/>
    </source>
</evidence>
<dbReference type="InterPro" id="IPR000073">
    <property type="entry name" value="AB_hydrolase_1"/>
</dbReference>
<dbReference type="PANTHER" id="PTHR36837:SF5">
    <property type="entry name" value="POLY-3-HYDROXYBUTYRATE SYNTHASE"/>
    <property type="match status" value="1"/>
</dbReference>
<proteinExistence type="predicted"/>